<evidence type="ECO:0000256" key="7">
    <source>
        <dbReference type="ARBA" id="ARBA00023004"/>
    </source>
</evidence>
<name>A0A0B7H4L5_9FLAO</name>
<keyword evidence="7" id="KW-0408">Iron</keyword>
<reference evidence="13" key="1">
    <citation type="submission" date="2015-01" db="EMBL/GenBank/DDBJ databases">
        <authorList>
            <person name="MANFREDI Pablo"/>
        </authorList>
    </citation>
    <scope>NUCLEOTIDE SEQUENCE [LARGE SCALE GENOMIC DNA]</scope>
    <source>
        <strain evidence="13">Ccyn2B</strain>
    </source>
</reference>
<dbReference type="InterPro" id="IPR020578">
    <property type="entry name" value="Aminotrans_V_PyrdxlP_BS"/>
</dbReference>
<dbReference type="eggNOG" id="COG1104">
    <property type="taxonomic scope" value="Bacteria"/>
</dbReference>
<feature type="domain" description="Aminotransferase class V" evidence="11">
    <location>
        <begin position="7"/>
        <end position="376"/>
    </location>
</feature>
<dbReference type="InterPro" id="IPR015422">
    <property type="entry name" value="PyrdxlP-dep_Trfase_small"/>
</dbReference>
<keyword evidence="8" id="KW-0411">Iron-sulfur</keyword>
<dbReference type="SUPFAM" id="SSF53383">
    <property type="entry name" value="PLP-dependent transferases"/>
    <property type="match status" value="1"/>
</dbReference>
<evidence type="ECO:0000259" key="11">
    <source>
        <dbReference type="Pfam" id="PF00266"/>
    </source>
</evidence>
<dbReference type="EMBL" id="CDOD01000004">
    <property type="protein sequence ID" value="CEN32852.1"/>
    <property type="molecule type" value="Genomic_DNA"/>
</dbReference>
<evidence type="ECO:0000256" key="2">
    <source>
        <dbReference type="ARBA" id="ARBA00006490"/>
    </source>
</evidence>
<dbReference type="InterPro" id="IPR015421">
    <property type="entry name" value="PyrdxlP-dep_Trfase_major"/>
</dbReference>
<dbReference type="GO" id="GO:0046872">
    <property type="term" value="F:metal ion binding"/>
    <property type="evidence" value="ECO:0007669"/>
    <property type="project" value="UniProtKB-KW"/>
</dbReference>
<dbReference type="STRING" id="28189.CCYN74_110076"/>
<dbReference type="GO" id="GO:0031071">
    <property type="term" value="F:cysteine desulfurase activity"/>
    <property type="evidence" value="ECO:0007669"/>
    <property type="project" value="UniProtKB-EC"/>
</dbReference>
<evidence type="ECO:0000256" key="6">
    <source>
        <dbReference type="ARBA" id="ARBA00022898"/>
    </source>
</evidence>
<dbReference type="Gene3D" id="1.10.260.50">
    <property type="match status" value="1"/>
</dbReference>
<comment type="cofactor">
    <cofactor evidence="1 10">
        <name>pyridoxal 5'-phosphate</name>
        <dbReference type="ChEBI" id="CHEBI:597326"/>
    </cofactor>
</comment>
<organism evidence="12 13">
    <name type="scientific">Capnocytophaga cynodegmi</name>
    <dbReference type="NCBI Taxonomy" id="28189"/>
    <lineage>
        <taxon>Bacteria</taxon>
        <taxon>Pseudomonadati</taxon>
        <taxon>Bacteroidota</taxon>
        <taxon>Flavobacteriia</taxon>
        <taxon>Flavobacteriales</taxon>
        <taxon>Flavobacteriaceae</taxon>
        <taxon>Capnocytophaga</taxon>
    </lineage>
</organism>
<dbReference type="InterPro" id="IPR000192">
    <property type="entry name" value="Aminotrans_V_dom"/>
</dbReference>
<dbReference type="InterPro" id="IPR016454">
    <property type="entry name" value="Cysteine_dSase"/>
</dbReference>
<proteinExistence type="inferred from homology"/>
<protein>
    <recommendedName>
        <fullName evidence="3">cysteine desulfurase</fullName>
        <ecNumber evidence="3">2.8.1.7</ecNumber>
    </recommendedName>
</protein>
<comment type="catalytic activity">
    <reaction evidence="9">
        <text>(sulfur carrier)-H + L-cysteine = (sulfur carrier)-SH + L-alanine</text>
        <dbReference type="Rhea" id="RHEA:43892"/>
        <dbReference type="Rhea" id="RHEA-COMP:14737"/>
        <dbReference type="Rhea" id="RHEA-COMP:14739"/>
        <dbReference type="ChEBI" id="CHEBI:29917"/>
        <dbReference type="ChEBI" id="CHEBI:35235"/>
        <dbReference type="ChEBI" id="CHEBI:57972"/>
        <dbReference type="ChEBI" id="CHEBI:64428"/>
        <dbReference type="EC" id="2.8.1.7"/>
    </reaction>
</comment>
<evidence type="ECO:0000256" key="1">
    <source>
        <dbReference type="ARBA" id="ARBA00001933"/>
    </source>
</evidence>
<dbReference type="Gene3D" id="3.40.640.10">
    <property type="entry name" value="Type I PLP-dependent aspartate aminotransferase-like (Major domain)"/>
    <property type="match status" value="1"/>
</dbReference>
<evidence type="ECO:0000256" key="10">
    <source>
        <dbReference type="RuleBase" id="RU004504"/>
    </source>
</evidence>
<comment type="similarity">
    <text evidence="2">Belongs to the class-V pyridoxal-phosphate-dependent aminotransferase family. NifS/IscS subfamily.</text>
</comment>
<keyword evidence="13" id="KW-1185">Reference proteome</keyword>
<gene>
    <name evidence="12" type="ORF">CCYN2B_120131</name>
</gene>
<evidence type="ECO:0000256" key="8">
    <source>
        <dbReference type="ARBA" id="ARBA00023014"/>
    </source>
</evidence>
<keyword evidence="6" id="KW-0663">Pyridoxal phosphate</keyword>
<dbReference type="Proteomes" id="UP000038055">
    <property type="component" value="Unassembled WGS sequence"/>
</dbReference>
<dbReference type="Gene3D" id="3.90.1150.10">
    <property type="entry name" value="Aspartate Aminotransferase, domain 1"/>
    <property type="match status" value="1"/>
</dbReference>
<dbReference type="PIRSF" id="PIRSF005572">
    <property type="entry name" value="NifS"/>
    <property type="match status" value="1"/>
</dbReference>
<dbReference type="AlphaFoldDB" id="A0A0B7H4L5"/>
<keyword evidence="5" id="KW-0479">Metal-binding</keyword>
<dbReference type="PROSITE" id="PS00595">
    <property type="entry name" value="AA_TRANSFER_CLASS_5"/>
    <property type="match status" value="1"/>
</dbReference>
<dbReference type="RefSeq" id="WP_041990336.1">
    <property type="nucleotide sequence ID" value="NZ_CDOD01000004.1"/>
</dbReference>
<dbReference type="GO" id="GO:0051536">
    <property type="term" value="F:iron-sulfur cluster binding"/>
    <property type="evidence" value="ECO:0007669"/>
    <property type="project" value="UniProtKB-KW"/>
</dbReference>
<dbReference type="EC" id="2.8.1.7" evidence="3"/>
<accession>A0A0B7H4L5</accession>
<keyword evidence="4" id="KW-0808">Transferase</keyword>
<evidence type="ECO:0000256" key="4">
    <source>
        <dbReference type="ARBA" id="ARBA00022679"/>
    </source>
</evidence>
<evidence type="ECO:0000313" key="13">
    <source>
        <dbReference type="Proteomes" id="UP000038055"/>
    </source>
</evidence>
<dbReference type="PANTHER" id="PTHR11601">
    <property type="entry name" value="CYSTEINE DESULFURYLASE FAMILY MEMBER"/>
    <property type="match status" value="1"/>
</dbReference>
<sequence>MNPTNRIYFDNASTTQPFTEVLEVLNQTFSRFYGNPSSTHSFGRSAKSLIESARKTIAKELKVQASEIIFTSGGTEANNLVLRACVRDLGVQTIITSPIEHHSVLHTIQLLKLEYNINVHYVHLTEEGDVDLNHLEELLQQTKQQKVLVSLMHVNNEIGNILPVEKVAELCKLYGVYFHSDMVQSVGHFRLNLNELSVDFATASAHKFHGIKGVGFAYIRKGIDLNGLIFGGEQERGMRGGTEPLHNIVAMEKAFSLSYKNLEDTILYLSELKKYFIKRIKEVFPDALFNGMSADLRKSTHTIINVGFPFLKQKNETLLFYLDLKGIACSKGSACQSGSTQNSHVLTAFLPEEHLKIPSLRFSFSQFNTKQEIDSFVTILGTL</sequence>
<dbReference type="PANTHER" id="PTHR11601:SF34">
    <property type="entry name" value="CYSTEINE DESULFURASE"/>
    <property type="match status" value="1"/>
</dbReference>
<evidence type="ECO:0000313" key="12">
    <source>
        <dbReference type="EMBL" id="CEN32852.1"/>
    </source>
</evidence>
<dbReference type="Pfam" id="PF00266">
    <property type="entry name" value="Aminotran_5"/>
    <property type="match status" value="1"/>
</dbReference>
<evidence type="ECO:0000256" key="5">
    <source>
        <dbReference type="ARBA" id="ARBA00022723"/>
    </source>
</evidence>
<evidence type="ECO:0000256" key="9">
    <source>
        <dbReference type="ARBA" id="ARBA00050776"/>
    </source>
</evidence>
<dbReference type="InterPro" id="IPR015424">
    <property type="entry name" value="PyrdxlP-dep_Trfase"/>
</dbReference>
<evidence type="ECO:0000256" key="3">
    <source>
        <dbReference type="ARBA" id="ARBA00012239"/>
    </source>
</evidence>